<dbReference type="EMBL" id="DNWC01000165">
    <property type="protein sequence ID" value="HBJ09890.1"/>
    <property type="molecule type" value="Genomic_DNA"/>
</dbReference>
<evidence type="ECO:0000313" key="10">
    <source>
        <dbReference type="Proteomes" id="UP000262954"/>
    </source>
</evidence>
<keyword evidence="4 5" id="KW-0472">Membrane</keyword>
<dbReference type="PANTHER" id="PTHR33507">
    <property type="entry name" value="INNER MEMBRANE PROTEIN YBBJ"/>
    <property type="match status" value="1"/>
</dbReference>
<feature type="domain" description="NfeD1b N-terminal" evidence="8">
    <location>
        <begin position="28"/>
        <end position="156"/>
    </location>
</feature>
<comment type="caution">
    <text evidence="9">The sequence shown here is derived from an EMBL/GenBank/DDBJ whole genome shotgun (WGS) entry which is preliminary data.</text>
</comment>
<reference evidence="9 10" key="1">
    <citation type="journal article" date="2018" name="Nat. Biotechnol.">
        <title>A standardized bacterial taxonomy based on genome phylogeny substantially revises the tree of life.</title>
        <authorList>
            <person name="Parks D.H."/>
            <person name="Chuvochina M."/>
            <person name="Waite D.W."/>
            <person name="Rinke C."/>
            <person name="Skarshewski A."/>
            <person name="Chaumeil P.A."/>
            <person name="Hugenholtz P."/>
        </authorList>
    </citation>
    <scope>NUCLEOTIDE SEQUENCE [LARGE SCALE GENOMIC DNA]</scope>
    <source>
        <strain evidence="9">UBA11482</strain>
    </source>
</reference>
<dbReference type="GO" id="GO:0005886">
    <property type="term" value="C:plasma membrane"/>
    <property type="evidence" value="ECO:0007669"/>
    <property type="project" value="TreeGrafter"/>
</dbReference>
<evidence type="ECO:0000259" key="8">
    <source>
        <dbReference type="Pfam" id="PF25145"/>
    </source>
</evidence>
<name>A0A354M5V1_9BACT</name>
<dbReference type="Pfam" id="PF25145">
    <property type="entry name" value="NfeD1b_N"/>
    <property type="match status" value="1"/>
</dbReference>
<dbReference type="Gene3D" id="3.90.226.10">
    <property type="entry name" value="2-enoyl-CoA Hydratase, Chain A, domain 1"/>
    <property type="match status" value="1"/>
</dbReference>
<evidence type="ECO:0000313" key="9">
    <source>
        <dbReference type="EMBL" id="HBJ09890.1"/>
    </source>
</evidence>
<keyword evidence="9" id="KW-0378">Hydrolase</keyword>
<evidence type="ECO:0000259" key="6">
    <source>
        <dbReference type="Pfam" id="PF01957"/>
    </source>
</evidence>
<gene>
    <name evidence="9" type="ORF">DDY73_12915</name>
</gene>
<comment type="subcellular location">
    <subcellularLocation>
        <location evidence="1">Membrane</location>
        <topology evidence="1">Multi-pass membrane protein</topology>
    </subcellularLocation>
</comment>
<feature type="domain" description="NfeD-like C-terminal" evidence="6">
    <location>
        <begin position="407"/>
        <end position="460"/>
    </location>
</feature>
<evidence type="ECO:0000259" key="7">
    <source>
        <dbReference type="Pfam" id="PF24961"/>
    </source>
</evidence>
<keyword evidence="2 5" id="KW-0812">Transmembrane</keyword>
<evidence type="ECO:0000256" key="1">
    <source>
        <dbReference type="ARBA" id="ARBA00004141"/>
    </source>
</evidence>
<keyword evidence="3 5" id="KW-1133">Transmembrane helix</keyword>
<dbReference type="GO" id="GO:0006508">
    <property type="term" value="P:proteolysis"/>
    <property type="evidence" value="ECO:0007669"/>
    <property type="project" value="UniProtKB-KW"/>
</dbReference>
<feature type="domain" description="NfeD integral membrane" evidence="7">
    <location>
        <begin position="247"/>
        <end position="371"/>
    </location>
</feature>
<accession>A0A354M5V1</accession>
<dbReference type="Pfam" id="PF24961">
    <property type="entry name" value="NfeD_membrane"/>
    <property type="match status" value="1"/>
</dbReference>
<protein>
    <submittedName>
        <fullName evidence="9">Serine protease</fullName>
    </submittedName>
</protein>
<dbReference type="PANTHER" id="PTHR33507:SF3">
    <property type="entry name" value="INNER MEMBRANE PROTEIN YBBJ"/>
    <property type="match status" value="1"/>
</dbReference>
<dbReference type="InterPro" id="IPR029045">
    <property type="entry name" value="ClpP/crotonase-like_dom_sf"/>
</dbReference>
<keyword evidence="9" id="KW-0645">Protease</keyword>
<sequence length="468" mass="51211">MKKFWIITIISLFTYIQVGYSGEKPLYYKIDIKKEIGSTTWRYMQRGYKEAVDHDAQGIILHMNTYGGTVVHADSIRTLILNSAIPVYAFIDNNAASAGALIAIACDSIYMRPGGNIGAATVVNETGAAMPDKYQSYMRATIRSTAEAHGKDTTITLSGDTVIKWLRDPLIAEAMVDTRIVVPGLDDSTKVLTLTAQEALKWGYNEAIVNNVHEIVTERLGVPEYTLQTFKPSVYDDLVGFLLNPALQAILVMIIIGGIYFELQTPGIGFPSAAALIAAVLYFAPLYLDGLAASWEILIFIAGIILMILELIVIPGFGVAGILGIICMLAGLVLALVNNVDFDFEGVSSREMNRGIFTVISGLVCAFILMIYLSHKIGRKGILHHLALDSSQSVEKGFIAVSSEYMDMEGQEGVTVTILRPSGKVRIGEDDYDAVSLYNKFIERGTPVRVVKVENAQLYVVTIDNKEK</sequence>
<evidence type="ECO:0000256" key="2">
    <source>
        <dbReference type="ARBA" id="ARBA00022692"/>
    </source>
</evidence>
<evidence type="ECO:0000256" key="3">
    <source>
        <dbReference type="ARBA" id="ARBA00022989"/>
    </source>
</evidence>
<feature type="transmembrane region" description="Helical" evidence="5">
    <location>
        <begin position="316"/>
        <end position="336"/>
    </location>
</feature>
<proteinExistence type="predicted"/>
<dbReference type="InterPro" id="IPR052165">
    <property type="entry name" value="Membrane_assoc_protease"/>
</dbReference>
<feature type="transmembrane region" description="Helical" evidence="5">
    <location>
        <begin position="238"/>
        <end position="261"/>
    </location>
</feature>
<dbReference type="SUPFAM" id="SSF52096">
    <property type="entry name" value="ClpP/crotonase"/>
    <property type="match status" value="1"/>
</dbReference>
<evidence type="ECO:0000256" key="5">
    <source>
        <dbReference type="SAM" id="Phobius"/>
    </source>
</evidence>
<dbReference type="AlphaFoldDB" id="A0A354M5V1"/>
<evidence type="ECO:0000256" key="4">
    <source>
        <dbReference type="ARBA" id="ARBA00023136"/>
    </source>
</evidence>
<dbReference type="InterPro" id="IPR056738">
    <property type="entry name" value="NfeD1b_N"/>
</dbReference>
<dbReference type="InterPro" id="IPR012340">
    <property type="entry name" value="NA-bd_OB-fold"/>
</dbReference>
<dbReference type="GO" id="GO:0008233">
    <property type="term" value="F:peptidase activity"/>
    <property type="evidence" value="ECO:0007669"/>
    <property type="project" value="UniProtKB-KW"/>
</dbReference>
<dbReference type="Pfam" id="PF01957">
    <property type="entry name" value="NfeD"/>
    <property type="match status" value="1"/>
</dbReference>
<dbReference type="Proteomes" id="UP000262954">
    <property type="component" value="Unassembled WGS sequence"/>
</dbReference>
<feature type="transmembrane region" description="Helical" evidence="5">
    <location>
        <begin position="268"/>
        <end position="285"/>
    </location>
</feature>
<dbReference type="InterPro" id="IPR002810">
    <property type="entry name" value="NfeD-like_C"/>
</dbReference>
<dbReference type="InterPro" id="IPR056739">
    <property type="entry name" value="NfeD_membrane"/>
</dbReference>
<dbReference type="CDD" id="cd07021">
    <property type="entry name" value="Clp_protease_NfeD_like"/>
    <property type="match status" value="1"/>
</dbReference>
<feature type="transmembrane region" description="Helical" evidence="5">
    <location>
        <begin position="291"/>
        <end position="309"/>
    </location>
</feature>
<dbReference type="Gene3D" id="2.40.50.140">
    <property type="entry name" value="Nucleic acid-binding proteins"/>
    <property type="match status" value="1"/>
</dbReference>
<organism evidence="9 10">
    <name type="scientific">Coprobacter fastidiosus</name>
    <dbReference type="NCBI Taxonomy" id="1099853"/>
    <lineage>
        <taxon>Bacteria</taxon>
        <taxon>Pseudomonadati</taxon>
        <taxon>Bacteroidota</taxon>
        <taxon>Bacteroidia</taxon>
        <taxon>Bacteroidales</taxon>
        <taxon>Barnesiellaceae</taxon>
        <taxon>Coprobacter</taxon>
    </lineage>
</organism>
<feature type="transmembrane region" description="Helical" evidence="5">
    <location>
        <begin position="356"/>
        <end position="373"/>
    </location>
</feature>